<protein>
    <submittedName>
        <fullName evidence="1">Uncharacterized protein</fullName>
    </submittedName>
</protein>
<organism evidence="1 2">
    <name type="scientific">Gymnopilus junonius</name>
    <name type="common">Spectacular rustgill mushroom</name>
    <name type="synonym">Gymnopilus spectabilis subsp. junonius</name>
    <dbReference type="NCBI Taxonomy" id="109634"/>
    <lineage>
        <taxon>Eukaryota</taxon>
        <taxon>Fungi</taxon>
        <taxon>Dikarya</taxon>
        <taxon>Basidiomycota</taxon>
        <taxon>Agaricomycotina</taxon>
        <taxon>Agaricomycetes</taxon>
        <taxon>Agaricomycetidae</taxon>
        <taxon>Agaricales</taxon>
        <taxon>Agaricineae</taxon>
        <taxon>Hymenogastraceae</taxon>
        <taxon>Gymnopilus</taxon>
    </lineage>
</organism>
<dbReference type="OrthoDB" id="3218065at2759"/>
<keyword evidence="2" id="KW-1185">Reference proteome</keyword>
<dbReference type="Proteomes" id="UP000724874">
    <property type="component" value="Unassembled WGS sequence"/>
</dbReference>
<dbReference type="EMBL" id="JADNYJ010000256">
    <property type="protein sequence ID" value="KAF8872744.1"/>
    <property type="molecule type" value="Genomic_DNA"/>
</dbReference>
<comment type="caution">
    <text evidence="1">The sequence shown here is derived from an EMBL/GenBank/DDBJ whole genome shotgun (WGS) entry which is preliminary data.</text>
</comment>
<proteinExistence type="predicted"/>
<evidence type="ECO:0000313" key="1">
    <source>
        <dbReference type="EMBL" id="KAF8872744.1"/>
    </source>
</evidence>
<accession>A0A9P5NAX6</accession>
<name>A0A9P5NAX6_GYMJU</name>
<evidence type="ECO:0000313" key="2">
    <source>
        <dbReference type="Proteomes" id="UP000724874"/>
    </source>
</evidence>
<feature type="non-terminal residue" evidence="1">
    <location>
        <position position="130"/>
    </location>
</feature>
<gene>
    <name evidence="1" type="ORF">CPB84DRAFT_1799018</name>
</gene>
<reference evidence="1" key="1">
    <citation type="submission" date="2020-11" db="EMBL/GenBank/DDBJ databases">
        <authorList>
            <consortium name="DOE Joint Genome Institute"/>
            <person name="Ahrendt S."/>
            <person name="Riley R."/>
            <person name="Andreopoulos W."/>
            <person name="LaButti K."/>
            <person name="Pangilinan J."/>
            <person name="Ruiz-duenas F.J."/>
            <person name="Barrasa J.M."/>
            <person name="Sanchez-Garcia M."/>
            <person name="Camarero S."/>
            <person name="Miyauchi S."/>
            <person name="Serrano A."/>
            <person name="Linde D."/>
            <person name="Babiker R."/>
            <person name="Drula E."/>
            <person name="Ayuso-Fernandez I."/>
            <person name="Pacheco R."/>
            <person name="Padilla G."/>
            <person name="Ferreira P."/>
            <person name="Barriuso J."/>
            <person name="Kellner H."/>
            <person name="Castanera R."/>
            <person name="Alfaro M."/>
            <person name="Ramirez L."/>
            <person name="Pisabarro A.G."/>
            <person name="Kuo A."/>
            <person name="Tritt A."/>
            <person name="Lipzen A."/>
            <person name="He G."/>
            <person name="Yan M."/>
            <person name="Ng V."/>
            <person name="Cullen D."/>
            <person name="Martin F."/>
            <person name="Rosso M.-N."/>
            <person name="Henrissat B."/>
            <person name="Hibbett D."/>
            <person name="Martinez A.T."/>
            <person name="Grigoriev I.V."/>
        </authorList>
    </citation>
    <scope>NUCLEOTIDE SEQUENCE</scope>
    <source>
        <strain evidence="1">AH 44721</strain>
    </source>
</reference>
<sequence length="130" mass="14865">MDRHRHRLVEYNPITWMKNLSKRRDDSPGAQGQKRSWVFEGEQPLKKKGAGHGIHQSDVICATVGWLKEASQSLEYGKNYEGYWNGELFVKQIRDKIALFMVDNSQGHCTFAEDALMASRMNLRPGGKQA</sequence>
<dbReference type="AlphaFoldDB" id="A0A9P5NAX6"/>